<evidence type="ECO:0000256" key="1">
    <source>
        <dbReference type="SAM" id="MobiDB-lite"/>
    </source>
</evidence>
<name>A0A9N7V1C2_PLEPL</name>
<accession>A0A9N7V1C2</accession>
<sequence>MSPSAPHKLGEIYELCYNTESGVFQGLSRSSQQRGPLRTSTKLGGRMRHGSRKNLFNFAMDSKEPIKESFINIARSGLFLFHIFTTLPDSWTEM</sequence>
<protein>
    <submittedName>
        <fullName evidence="2">Uncharacterized protein</fullName>
    </submittedName>
</protein>
<dbReference type="EMBL" id="CADEAL010003135">
    <property type="protein sequence ID" value="CAB1443614.1"/>
    <property type="molecule type" value="Genomic_DNA"/>
</dbReference>
<dbReference type="AlphaFoldDB" id="A0A9N7V1C2"/>
<proteinExistence type="predicted"/>
<comment type="caution">
    <text evidence="2">The sequence shown here is derived from an EMBL/GenBank/DDBJ whole genome shotgun (WGS) entry which is preliminary data.</text>
</comment>
<evidence type="ECO:0000313" key="3">
    <source>
        <dbReference type="Proteomes" id="UP001153269"/>
    </source>
</evidence>
<feature type="compositionally biased region" description="Polar residues" evidence="1">
    <location>
        <begin position="27"/>
        <end position="42"/>
    </location>
</feature>
<reference evidence="2" key="1">
    <citation type="submission" date="2020-03" db="EMBL/GenBank/DDBJ databases">
        <authorList>
            <person name="Weist P."/>
        </authorList>
    </citation>
    <scope>NUCLEOTIDE SEQUENCE</scope>
</reference>
<feature type="region of interest" description="Disordered" evidence="1">
    <location>
        <begin position="27"/>
        <end position="46"/>
    </location>
</feature>
<evidence type="ECO:0000313" key="2">
    <source>
        <dbReference type="EMBL" id="CAB1443614.1"/>
    </source>
</evidence>
<dbReference type="Proteomes" id="UP001153269">
    <property type="component" value="Unassembled WGS sequence"/>
</dbReference>
<keyword evidence="3" id="KW-1185">Reference proteome</keyword>
<gene>
    <name evidence="2" type="ORF">PLEPLA_LOCUS31330</name>
</gene>
<organism evidence="2 3">
    <name type="scientific">Pleuronectes platessa</name>
    <name type="common">European plaice</name>
    <dbReference type="NCBI Taxonomy" id="8262"/>
    <lineage>
        <taxon>Eukaryota</taxon>
        <taxon>Metazoa</taxon>
        <taxon>Chordata</taxon>
        <taxon>Craniata</taxon>
        <taxon>Vertebrata</taxon>
        <taxon>Euteleostomi</taxon>
        <taxon>Actinopterygii</taxon>
        <taxon>Neopterygii</taxon>
        <taxon>Teleostei</taxon>
        <taxon>Neoteleostei</taxon>
        <taxon>Acanthomorphata</taxon>
        <taxon>Carangaria</taxon>
        <taxon>Pleuronectiformes</taxon>
        <taxon>Pleuronectoidei</taxon>
        <taxon>Pleuronectidae</taxon>
        <taxon>Pleuronectes</taxon>
    </lineage>
</organism>